<sequence>MKKALITGAAGGLGFATAELLVANGWHVYIADFDAKALSKLEDQQGFTPVVLDVTDSASIDKACKIVGETTDSLDAIINFAGILAVGSVIELDDAVLERVINVNVLGTFRVNKRFFSMLLKTKGKIVNISSETGWQTAAPFNGAYAMSKHAVEAYSDALRREMALLGVDVIKIQPGPFKTAMVSSIESNFSAAADRSQYFGDVIRRMMGFAVKEGKKGNPPEVLAKAVLDALNAKSPKPAYSVKADPARSALEFLPMTWSDWLMKKVLGG</sequence>
<gene>
    <name evidence="4" type="primary">ucpA_2</name>
    <name evidence="4" type="ORF">OPDIPICF_02322</name>
</gene>
<dbReference type="PRINTS" id="PR00080">
    <property type="entry name" value="SDRFAMILY"/>
</dbReference>
<evidence type="ECO:0000313" key="5">
    <source>
        <dbReference type="Proteomes" id="UP000441399"/>
    </source>
</evidence>
<dbReference type="PANTHER" id="PTHR44169:SF6">
    <property type="entry name" value="NADPH-DEPENDENT 1-ACYLDIHYDROXYACETONE PHOSPHATE REDUCTASE"/>
    <property type="match status" value="1"/>
</dbReference>
<dbReference type="OrthoDB" id="9775296at2"/>
<dbReference type="PANTHER" id="PTHR44169">
    <property type="entry name" value="NADPH-DEPENDENT 1-ACYLDIHYDROXYACETONE PHOSPHATE REDUCTASE"/>
    <property type="match status" value="1"/>
</dbReference>
<dbReference type="Proteomes" id="UP000441399">
    <property type="component" value="Unassembled WGS sequence"/>
</dbReference>
<dbReference type="AlphaFoldDB" id="A0A5S9QN30"/>
<comment type="similarity">
    <text evidence="1 3">Belongs to the short-chain dehydrogenases/reductases (SDR) family.</text>
</comment>
<keyword evidence="5" id="KW-1185">Reference proteome</keyword>
<proteinExistence type="inferred from homology"/>
<reference evidence="4 5" key="1">
    <citation type="submission" date="2019-11" db="EMBL/GenBank/DDBJ databases">
        <authorList>
            <person name="Holert J."/>
        </authorList>
    </citation>
    <scope>NUCLEOTIDE SEQUENCE [LARGE SCALE GENOMIC DNA]</scope>
    <source>
        <strain evidence="4">SB11_3</strain>
    </source>
</reference>
<evidence type="ECO:0000256" key="3">
    <source>
        <dbReference type="RuleBase" id="RU000363"/>
    </source>
</evidence>
<dbReference type="SUPFAM" id="SSF51735">
    <property type="entry name" value="NAD(P)-binding Rossmann-fold domains"/>
    <property type="match status" value="1"/>
</dbReference>
<evidence type="ECO:0000313" key="4">
    <source>
        <dbReference type="EMBL" id="CAA0119772.1"/>
    </source>
</evidence>
<evidence type="ECO:0000256" key="2">
    <source>
        <dbReference type="ARBA" id="ARBA00023002"/>
    </source>
</evidence>
<dbReference type="Pfam" id="PF00106">
    <property type="entry name" value="adh_short"/>
    <property type="match status" value="1"/>
</dbReference>
<dbReference type="Gene3D" id="3.40.50.720">
    <property type="entry name" value="NAD(P)-binding Rossmann-like Domain"/>
    <property type="match status" value="1"/>
</dbReference>
<evidence type="ECO:0000256" key="1">
    <source>
        <dbReference type="ARBA" id="ARBA00006484"/>
    </source>
</evidence>
<dbReference type="GO" id="GO:0016491">
    <property type="term" value="F:oxidoreductase activity"/>
    <property type="evidence" value="ECO:0007669"/>
    <property type="project" value="UniProtKB-KW"/>
</dbReference>
<name>A0A5S9QN30_9GAMM</name>
<protein>
    <submittedName>
        <fullName evidence="4">Oxidoreductase UcpA</fullName>
        <ecNumber evidence="4">1.-.-.-</ecNumber>
    </submittedName>
</protein>
<dbReference type="InterPro" id="IPR036291">
    <property type="entry name" value="NAD(P)-bd_dom_sf"/>
</dbReference>
<dbReference type="EC" id="1.-.-.-" evidence="4"/>
<dbReference type="InterPro" id="IPR002347">
    <property type="entry name" value="SDR_fam"/>
</dbReference>
<accession>A0A5S9QN30</accession>
<organism evidence="4 5">
    <name type="scientific">BD1-7 clade bacterium</name>
    <dbReference type="NCBI Taxonomy" id="2029982"/>
    <lineage>
        <taxon>Bacteria</taxon>
        <taxon>Pseudomonadati</taxon>
        <taxon>Pseudomonadota</taxon>
        <taxon>Gammaproteobacteria</taxon>
        <taxon>Cellvibrionales</taxon>
        <taxon>Spongiibacteraceae</taxon>
        <taxon>BD1-7 clade</taxon>
    </lineage>
</organism>
<dbReference type="PRINTS" id="PR00081">
    <property type="entry name" value="GDHRDH"/>
</dbReference>
<dbReference type="EMBL" id="CACSIO010000034">
    <property type="protein sequence ID" value="CAA0119772.1"/>
    <property type="molecule type" value="Genomic_DNA"/>
</dbReference>
<keyword evidence="2 4" id="KW-0560">Oxidoreductase</keyword>